<dbReference type="AlphaFoldDB" id="A0A1H1VTY3"/>
<sequence length="92" mass="10027">MFVVKPLMQDADLRAFLSPAAANEYAETGVFQDCGCEQSEIHFVDGDVTAAEAVAAVKDGRSEKRTVVHRKMSADEIEVSRLDALAERELGL</sequence>
<reference evidence="2" key="1">
    <citation type="submission" date="2016-10" db="EMBL/GenBank/DDBJ databases">
        <authorList>
            <person name="Varghese N."/>
            <person name="Submissions S."/>
        </authorList>
    </citation>
    <scope>NUCLEOTIDE SEQUENCE [LARGE SCALE GENOMIC DNA]</scope>
    <source>
        <strain evidence="2">GAS369</strain>
    </source>
</reference>
<evidence type="ECO:0000313" key="2">
    <source>
        <dbReference type="Proteomes" id="UP000243904"/>
    </source>
</evidence>
<evidence type="ECO:0000313" key="1">
    <source>
        <dbReference type="EMBL" id="SDS88223.1"/>
    </source>
</evidence>
<dbReference type="EMBL" id="LT629750">
    <property type="protein sequence ID" value="SDS88223.1"/>
    <property type="molecule type" value="Genomic_DNA"/>
</dbReference>
<dbReference type="Proteomes" id="UP000243904">
    <property type="component" value="Chromosome I"/>
</dbReference>
<organism evidence="1 2">
    <name type="scientific">Bradyrhizobium canariense</name>
    <dbReference type="NCBI Taxonomy" id="255045"/>
    <lineage>
        <taxon>Bacteria</taxon>
        <taxon>Pseudomonadati</taxon>
        <taxon>Pseudomonadota</taxon>
        <taxon>Alphaproteobacteria</taxon>
        <taxon>Hyphomicrobiales</taxon>
        <taxon>Nitrobacteraceae</taxon>
        <taxon>Bradyrhizobium</taxon>
    </lineage>
</organism>
<accession>A0A1H1VTY3</accession>
<protein>
    <submittedName>
        <fullName evidence="1">Uncharacterized protein</fullName>
    </submittedName>
</protein>
<gene>
    <name evidence="1" type="ORF">SAMN05444158_3552</name>
</gene>
<keyword evidence="2" id="KW-1185">Reference proteome</keyword>
<proteinExistence type="predicted"/>
<name>A0A1H1VTY3_9BRAD</name>